<keyword evidence="2" id="KW-1185">Reference proteome</keyword>
<sequence>MLDYLRGVSKESAWQNLITSLLKFEMENTITGNLPTTSRPEAIAAWIKSKKKDIQPKIKADEYGSSFMAWWLAIQPKWRLADDSSFVYSTPADEDWRFLHKGGSSGLYIVVVALSWWVKTLTADDCHIRVWTTVRDVTWVIDEIYKKVKTTSSGKKRRNEETEQPSNAKRFVTIKLVICRNIT</sequence>
<dbReference type="STRING" id="1095629.A0A0C9WRM4"/>
<evidence type="ECO:0000313" key="2">
    <source>
        <dbReference type="Proteomes" id="UP000054477"/>
    </source>
</evidence>
<dbReference type="Proteomes" id="UP000054477">
    <property type="component" value="Unassembled WGS sequence"/>
</dbReference>
<dbReference type="OrthoDB" id="2803783at2759"/>
<protein>
    <submittedName>
        <fullName evidence="1">Unplaced genomic scaffold K443scaffold_636, whole genome shotgun sequence</fullName>
    </submittedName>
</protein>
<gene>
    <name evidence="1" type="ORF">K443DRAFT_116515</name>
</gene>
<reference evidence="1 2" key="1">
    <citation type="submission" date="2014-04" db="EMBL/GenBank/DDBJ databases">
        <authorList>
            <consortium name="DOE Joint Genome Institute"/>
            <person name="Kuo A."/>
            <person name="Kohler A."/>
            <person name="Nagy L.G."/>
            <person name="Floudas D."/>
            <person name="Copeland A."/>
            <person name="Barry K.W."/>
            <person name="Cichocki N."/>
            <person name="Veneault-Fourrey C."/>
            <person name="LaButti K."/>
            <person name="Lindquist E.A."/>
            <person name="Lipzen A."/>
            <person name="Lundell T."/>
            <person name="Morin E."/>
            <person name="Murat C."/>
            <person name="Sun H."/>
            <person name="Tunlid A."/>
            <person name="Henrissat B."/>
            <person name="Grigoriev I.V."/>
            <person name="Hibbett D.S."/>
            <person name="Martin F."/>
            <person name="Nordberg H.P."/>
            <person name="Cantor M.N."/>
            <person name="Hua S.X."/>
        </authorList>
    </citation>
    <scope>NUCLEOTIDE SEQUENCE [LARGE SCALE GENOMIC DNA]</scope>
    <source>
        <strain evidence="1 2">LaAM-08-1</strain>
    </source>
</reference>
<name>A0A0C9WRM4_9AGAR</name>
<proteinExistence type="predicted"/>
<accession>A0A0C9WRM4</accession>
<reference evidence="2" key="2">
    <citation type="submission" date="2015-01" db="EMBL/GenBank/DDBJ databases">
        <title>Evolutionary Origins and Diversification of the Mycorrhizal Mutualists.</title>
        <authorList>
            <consortium name="DOE Joint Genome Institute"/>
            <consortium name="Mycorrhizal Genomics Consortium"/>
            <person name="Kohler A."/>
            <person name="Kuo A."/>
            <person name="Nagy L.G."/>
            <person name="Floudas D."/>
            <person name="Copeland A."/>
            <person name="Barry K.W."/>
            <person name="Cichocki N."/>
            <person name="Veneault-Fourrey C."/>
            <person name="LaButti K."/>
            <person name="Lindquist E.A."/>
            <person name="Lipzen A."/>
            <person name="Lundell T."/>
            <person name="Morin E."/>
            <person name="Murat C."/>
            <person name="Riley R."/>
            <person name="Ohm R."/>
            <person name="Sun H."/>
            <person name="Tunlid A."/>
            <person name="Henrissat B."/>
            <person name="Grigoriev I.V."/>
            <person name="Hibbett D.S."/>
            <person name="Martin F."/>
        </authorList>
    </citation>
    <scope>NUCLEOTIDE SEQUENCE [LARGE SCALE GENOMIC DNA]</scope>
    <source>
        <strain evidence="2">LaAM-08-1</strain>
    </source>
</reference>
<dbReference type="HOGENOM" id="CLU_118656_0_0_1"/>
<dbReference type="AlphaFoldDB" id="A0A0C9WRM4"/>
<organism evidence="1 2">
    <name type="scientific">Laccaria amethystina LaAM-08-1</name>
    <dbReference type="NCBI Taxonomy" id="1095629"/>
    <lineage>
        <taxon>Eukaryota</taxon>
        <taxon>Fungi</taxon>
        <taxon>Dikarya</taxon>
        <taxon>Basidiomycota</taxon>
        <taxon>Agaricomycotina</taxon>
        <taxon>Agaricomycetes</taxon>
        <taxon>Agaricomycetidae</taxon>
        <taxon>Agaricales</taxon>
        <taxon>Agaricineae</taxon>
        <taxon>Hydnangiaceae</taxon>
        <taxon>Laccaria</taxon>
    </lineage>
</organism>
<dbReference type="EMBL" id="KN839171">
    <property type="protein sequence ID" value="KIJ90503.1"/>
    <property type="molecule type" value="Genomic_DNA"/>
</dbReference>
<evidence type="ECO:0000313" key="1">
    <source>
        <dbReference type="EMBL" id="KIJ90503.1"/>
    </source>
</evidence>